<dbReference type="InterPro" id="IPR002756">
    <property type="entry name" value="MfnF"/>
</dbReference>
<evidence type="ECO:0000259" key="1">
    <source>
        <dbReference type="Pfam" id="PF01968"/>
    </source>
</evidence>
<dbReference type="InterPro" id="IPR002821">
    <property type="entry name" value="Hydantoinase_A"/>
</dbReference>
<comment type="caution">
    <text evidence="2">The sequence shown here is derived from an EMBL/GenBank/DDBJ whole genome shotgun (WGS) entry which is preliminary data.</text>
</comment>
<gene>
    <name evidence="2" type="ORF">SCAL_001518</name>
</gene>
<dbReference type="PATRIC" id="fig|1838285.3.peg.1542"/>
<organism evidence="2 3">
    <name type="scientific">Candidatus Syntropharchaeum caldarium</name>
    <dbReference type="NCBI Taxonomy" id="1838285"/>
    <lineage>
        <taxon>Archaea</taxon>
        <taxon>Methanobacteriati</taxon>
        <taxon>Methanobacteriota</taxon>
        <taxon>Stenosarchaea group</taxon>
        <taxon>Methanomicrobia</taxon>
        <taxon>Methanosarcinales</taxon>
        <taxon>ANME-2 cluster</taxon>
        <taxon>Candidatus Syntropharchaeum</taxon>
    </lineage>
</organism>
<dbReference type="Pfam" id="PF01968">
    <property type="entry name" value="Hydantoinase_A"/>
    <property type="match status" value="1"/>
</dbReference>
<sequence>MFMGVDIGGANTKIATSEGFTKSVYLPIWEGCDLAGHLKHFLDELAPDGVGITLTCELADSFPTRKEGVRYIANIVSELTEDAVFFGVDGKFHDQTCVKIDPENFFASNWVASSSFIGKELGDVIFIDMGSTTTDIIPIVSGVPVAGKTDFERLKRGELIYTGILRTNLATIIDRVDVDGVSCRVASELFAITADLYLLLGKINDRDYTCDTPNAYAVCGGKQKEDAARRIARLVCSDPDELGWANIQNIAEQIAISQKNEIQSVISMISERYGLSTVVCGGIGEFVIKEASEELGLECILLSRRYGMKISSVFPAYALARLLRDRSGGD</sequence>
<name>A0A1F2P7G7_9EURY</name>
<dbReference type="Gene3D" id="3.30.420.190">
    <property type="entry name" value="conserved archaeal protein q6m145"/>
    <property type="match status" value="1"/>
</dbReference>
<dbReference type="GO" id="GO:0016787">
    <property type="term" value="F:hydrolase activity"/>
    <property type="evidence" value="ECO:0007669"/>
    <property type="project" value="InterPro"/>
</dbReference>
<dbReference type="NCBIfam" id="TIGR03123">
    <property type="entry name" value="one_C_unchar_1"/>
    <property type="match status" value="1"/>
</dbReference>
<feature type="domain" description="Hydantoinase A/oxoprolinase" evidence="1">
    <location>
        <begin position="50"/>
        <end position="325"/>
    </location>
</feature>
<dbReference type="Gene3D" id="3.30.420.40">
    <property type="match status" value="1"/>
</dbReference>
<dbReference type="STRING" id="1838285.SCAL_001518"/>
<evidence type="ECO:0000313" key="2">
    <source>
        <dbReference type="EMBL" id="OFV67249.1"/>
    </source>
</evidence>
<proteinExistence type="predicted"/>
<dbReference type="AlphaFoldDB" id="A0A1F2P7G7"/>
<evidence type="ECO:0000313" key="3">
    <source>
        <dbReference type="Proteomes" id="UP000186940"/>
    </source>
</evidence>
<keyword evidence="3" id="KW-1185">Reference proteome</keyword>
<accession>A0A1F2P7G7</accession>
<dbReference type="Proteomes" id="UP000186940">
    <property type="component" value="Unassembled WGS sequence"/>
</dbReference>
<reference evidence="2" key="1">
    <citation type="submission" date="2016-05" db="EMBL/GenBank/DDBJ databases">
        <title>Microbial consortia oxidize butane by reversing methanogenesis.</title>
        <authorList>
            <person name="Laso-Perez R."/>
            <person name="Richter M."/>
            <person name="Wegener G."/>
            <person name="Musat F."/>
        </authorList>
    </citation>
    <scope>NUCLEOTIDE SEQUENCE [LARGE SCALE GENOMIC DNA]</scope>
    <source>
        <strain evidence="2">BOX2</strain>
    </source>
</reference>
<dbReference type="EMBL" id="LYOS01000005">
    <property type="protein sequence ID" value="OFV67249.1"/>
    <property type="molecule type" value="Genomic_DNA"/>
</dbReference>
<protein>
    <submittedName>
        <fullName evidence="2">H4MPT-linked C1 transfer pathway protein</fullName>
    </submittedName>
</protein>